<name>A0A1V0GS10_9RHOB</name>
<dbReference type="Proteomes" id="UP000191257">
    <property type="component" value="Chromosome"/>
</dbReference>
<sequence>MPPDFDDDAPDLATPYWEKRAANATVQRGRPKLDNPKISTTIRLSPEVIAYFKAGGPGWQSRIDEALRKVAGI</sequence>
<evidence type="ECO:0000313" key="2">
    <source>
        <dbReference type="Proteomes" id="UP000191257"/>
    </source>
</evidence>
<accession>A0A1V0GS10</accession>
<dbReference type="KEGG" id="pye:A6J80_09765"/>
<protein>
    <recommendedName>
        <fullName evidence="3">BrnA antitoxin family protein</fullName>
    </recommendedName>
</protein>
<proteinExistence type="predicted"/>
<dbReference type="EMBL" id="CP020442">
    <property type="protein sequence ID" value="ARC36634.1"/>
    <property type="molecule type" value="Genomic_DNA"/>
</dbReference>
<dbReference type="Pfam" id="PF14384">
    <property type="entry name" value="BrnA_antitoxin"/>
    <property type="match status" value="1"/>
</dbReference>
<dbReference type="AlphaFoldDB" id="A0A1V0GS10"/>
<reference evidence="1" key="1">
    <citation type="submission" date="2017-12" db="EMBL/GenBank/DDBJ databases">
        <title>FDA dAtabase for Regulatory Grade micrObial Sequences (FDA-ARGOS): Supporting development and validation of Infectious Disease Dx tests.</title>
        <authorList>
            <person name="Campos J."/>
            <person name="Goldberg B."/>
            <person name="Tallon L."/>
            <person name="Sadzewicz L."/>
            <person name="Sengamalay N."/>
            <person name="Ott S."/>
            <person name="Godinez A."/>
            <person name="Nagaraj S."/>
            <person name="Vyas G."/>
            <person name="Aluvathingal J."/>
            <person name="Nadendla S."/>
            <person name="Geyer C."/>
            <person name="Nandy P."/>
            <person name="Hobson J."/>
            <person name="Sichtig H."/>
        </authorList>
    </citation>
    <scope>NUCLEOTIDE SEQUENCE</scope>
    <source>
        <strain evidence="1">FDAARGOS_252</strain>
    </source>
</reference>
<keyword evidence="2" id="KW-1185">Reference proteome</keyword>
<evidence type="ECO:0008006" key="3">
    <source>
        <dbReference type="Google" id="ProtNLM"/>
    </source>
</evidence>
<evidence type="ECO:0000313" key="1">
    <source>
        <dbReference type="EMBL" id="ARC36634.1"/>
    </source>
</evidence>
<dbReference type="InterPro" id="IPR025528">
    <property type="entry name" value="BrnA_antitoxin"/>
</dbReference>
<dbReference type="STRING" id="147645.A6J80_09765"/>
<organism evidence="1 2">
    <name type="scientific">Paracoccus yeei</name>
    <dbReference type="NCBI Taxonomy" id="147645"/>
    <lineage>
        <taxon>Bacteria</taxon>
        <taxon>Pseudomonadati</taxon>
        <taxon>Pseudomonadota</taxon>
        <taxon>Alphaproteobacteria</taxon>
        <taxon>Rhodobacterales</taxon>
        <taxon>Paracoccaceae</taxon>
        <taxon>Paracoccus</taxon>
    </lineage>
</organism>
<dbReference type="RefSeq" id="WP_080621288.1">
    <property type="nucleotide sequence ID" value="NZ_CAUQGX010000024.1"/>
</dbReference>
<gene>
    <name evidence="1" type="ORF">A6J80_09765</name>
</gene>